<name>A0A168RY80_ABSGL</name>
<dbReference type="OMA" id="SVKDSWN"/>
<gene>
    <name evidence="2" type="primary">ABSGL_13193.1 scaffold 13659</name>
</gene>
<dbReference type="AlphaFoldDB" id="A0A168RY80"/>
<dbReference type="EMBL" id="LT554760">
    <property type="protein sequence ID" value="SAM07550.1"/>
    <property type="molecule type" value="Genomic_DNA"/>
</dbReference>
<evidence type="ECO:0000256" key="1">
    <source>
        <dbReference type="SAM" id="SignalP"/>
    </source>
</evidence>
<accession>A0A168RY80</accession>
<dbReference type="OrthoDB" id="2258660at2759"/>
<evidence type="ECO:0000313" key="3">
    <source>
        <dbReference type="Proteomes" id="UP000078561"/>
    </source>
</evidence>
<feature type="chain" id="PRO_5007900181" description="Altered inheritance of mitochondria protein 5, mitochondrial" evidence="1">
    <location>
        <begin position="19"/>
        <end position="113"/>
    </location>
</feature>
<keyword evidence="3" id="KW-1185">Reference proteome</keyword>
<reference evidence="2" key="1">
    <citation type="submission" date="2016-04" db="EMBL/GenBank/DDBJ databases">
        <authorList>
            <person name="Evans L.H."/>
            <person name="Alamgir A."/>
            <person name="Owens N."/>
            <person name="Weber N.D."/>
            <person name="Virtaneva K."/>
            <person name="Barbian K."/>
            <person name="Babar A."/>
            <person name="Rosenke K."/>
        </authorList>
    </citation>
    <scope>NUCLEOTIDE SEQUENCE [LARGE SCALE GENOMIC DNA]</scope>
    <source>
        <strain evidence="2">CBS 101.48</strain>
    </source>
</reference>
<dbReference type="Proteomes" id="UP000078561">
    <property type="component" value="Unassembled WGS sequence"/>
</dbReference>
<feature type="signal peptide" evidence="1">
    <location>
        <begin position="1"/>
        <end position="18"/>
    </location>
</feature>
<organism evidence="2">
    <name type="scientific">Absidia glauca</name>
    <name type="common">Pin mould</name>
    <dbReference type="NCBI Taxonomy" id="4829"/>
    <lineage>
        <taxon>Eukaryota</taxon>
        <taxon>Fungi</taxon>
        <taxon>Fungi incertae sedis</taxon>
        <taxon>Mucoromycota</taxon>
        <taxon>Mucoromycotina</taxon>
        <taxon>Mucoromycetes</taxon>
        <taxon>Mucorales</taxon>
        <taxon>Cunninghamellaceae</taxon>
        <taxon>Absidia</taxon>
    </lineage>
</organism>
<keyword evidence="1" id="KW-0732">Signal</keyword>
<dbReference type="InParanoid" id="A0A168RY80"/>
<evidence type="ECO:0008006" key="4">
    <source>
        <dbReference type="Google" id="ProtNLM"/>
    </source>
</evidence>
<sequence>MPKTVTLIAGLVVVSAVAYQFKEDIEKETRTIQHLQALASSNDTDEKNNSLDTISQFSLANSQHYVKQRLIPSVKASWNEQVTKATHAMIDNDLPTQASRLWNKHVLGHSDKQ</sequence>
<proteinExistence type="predicted"/>
<protein>
    <recommendedName>
        <fullName evidence="4">Altered inheritance of mitochondria protein 5, mitochondrial</fullName>
    </recommendedName>
</protein>
<evidence type="ECO:0000313" key="2">
    <source>
        <dbReference type="EMBL" id="SAM07550.1"/>
    </source>
</evidence>